<reference evidence="1 2" key="1">
    <citation type="submission" date="2018-05" db="EMBL/GenBank/DDBJ databases">
        <title>Oceanovita maritima gen. nov., sp. nov., a marine bacterium in the family Rhodobacteraceae isolated from surface seawater of Lundu port Xiamen, China.</title>
        <authorList>
            <person name="Hetharua B.H."/>
            <person name="Min D."/>
            <person name="Liao H."/>
            <person name="Tian Y."/>
        </authorList>
    </citation>
    <scope>NUCLEOTIDE SEQUENCE [LARGE SCALE GENOMIC DNA]</scope>
    <source>
        <strain evidence="1 2">FSX-11</strain>
    </source>
</reference>
<evidence type="ECO:0000313" key="2">
    <source>
        <dbReference type="Proteomes" id="UP000248012"/>
    </source>
</evidence>
<accession>A0A2V4NPS2</accession>
<evidence type="ECO:0000313" key="1">
    <source>
        <dbReference type="EMBL" id="PYC46606.1"/>
    </source>
</evidence>
<organism evidence="1 2">
    <name type="scientific">Litorivita pollutaquae</name>
    <dbReference type="NCBI Taxonomy" id="2200892"/>
    <lineage>
        <taxon>Bacteria</taxon>
        <taxon>Pseudomonadati</taxon>
        <taxon>Pseudomonadota</taxon>
        <taxon>Alphaproteobacteria</taxon>
        <taxon>Rhodobacterales</taxon>
        <taxon>Paracoccaceae</taxon>
        <taxon>Litorivita</taxon>
    </lineage>
</organism>
<dbReference type="InterPro" id="IPR019613">
    <property type="entry name" value="DUF4198"/>
</dbReference>
<protein>
    <submittedName>
        <fullName evidence="1">DUF4198 domain-containing protein</fullName>
    </submittedName>
</protein>
<name>A0A2V4NPS2_9RHOB</name>
<sequence length="248" mass="27101">MSTPAQAHFQLIYTPDVLPERSQDLPLKLVFWHPFENGFVMDMGVPEAFFVLHRGQRIDLIDQLSPTTFAGAQNTAKSYDAMLPVRRAGDYVLALQPAPYYEESEDIFIQQIAKSFVNRAGMPTDWSEELGLPAEIVPLSKPYNIIAGSSFTGRVMADGVPVDGAEIEVEYIASLPDMETASAGAASVDPMPGGAVVIHSDDNGMFTFAVPRAGHWGFAALDIGPDKTHEGKPLSQDAVIWIRAFEME</sequence>
<dbReference type="OrthoDB" id="9780723at2"/>
<keyword evidence="2" id="KW-1185">Reference proteome</keyword>
<dbReference type="Pfam" id="PF10670">
    <property type="entry name" value="DUF4198"/>
    <property type="match status" value="1"/>
</dbReference>
<dbReference type="Proteomes" id="UP000248012">
    <property type="component" value="Unassembled WGS sequence"/>
</dbReference>
<dbReference type="EMBL" id="QFVT01000012">
    <property type="protein sequence ID" value="PYC46606.1"/>
    <property type="molecule type" value="Genomic_DNA"/>
</dbReference>
<gene>
    <name evidence="1" type="ORF">DI396_14905</name>
</gene>
<dbReference type="AlphaFoldDB" id="A0A2V4NPS2"/>
<proteinExistence type="predicted"/>
<comment type="caution">
    <text evidence="1">The sequence shown here is derived from an EMBL/GenBank/DDBJ whole genome shotgun (WGS) entry which is preliminary data.</text>
</comment>